<feature type="compositionally biased region" description="Low complexity" evidence="1">
    <location>
        <begin position="37"/>
        <end position="51"/>
    </location>
</feature>
<feature type="region of interest" description="Disordered" evidence="1">
    <location>
        <begin position="14"/>
        <end position="51"/>
    </location>
</feature>
<comment type="caution">
    <text evidence="2">The sequence shown here is derived from an EMBL/GenBank/DDBJ whole genome shotgun (WGS) entry which is preliminary data.</text>
</comment>
<evidence type="ECO:0000313" key="3">
    <source>
        <dbReference type="Proteomes" id="UP001482620"/>
    </source>
</evidence>
<keyword evidence="3" id="KW-1185">Reference proteome</keyword>
<feature type="compositionally biased region" description="Pro residues" evidence="1">
    <location>
        <begin position="103"/>
        <end position="112"/>
    </location>
</feature>
<gene>
    <name evidence="2" type="ORF">ILYODFUR_005071</name>
</gene>
<sequence length="112" mass="11801">MKILYTRTRTCTRTRRLPLHPGLGRNGSRLSKDTQTSLSPDTISSSSGGSLKCSQASQEMIFIPAASHSAANCPSTCCSSWLEGASRTTSSAKKETKSTGPQTRPPPALGCA</sequence>
<reference evidence="2 3" key="1">
    <citation type="submission" date="2021-06" db="EMBL/GenBank/DDBJ databases">
        <authorList>
            <person name="Palmer J.M."/>
        </authorList>
    </citation>
    <scope>NUCLEOTIDE SEQUENCE [LARGE SCALE GENOMIC DNA]</scope>
    <source>
        <strain evidence="3">if_2019</strain>
        <tissue evidence="2">Muscle</tissue>
    </source>
</reference>
<accession>A0ABV0VCW3</accession>
<name>A0ABV0VCW3_9TELE</name>
<proteinExistence type="predicted"/>
<evidence type="ECO:0000256" key="1">
    <source>
        <dbReference type="SAM" id="MobiDB-lite"/>
    </source>
</evidence>
<organism evidence="2 3">
    <name type="scientific">Ilyodon furcidens</name>
    <name type="common">goldbreast splitfin</name>
    <dbReference type="NCBI Taxonomy" id="33524"/>
    <lineage>
        <taxon>Eukaryota</taxon>
        <taxon>Metazoa</taxon>
        <taxon>Chordata</taxon>
        <taxon>Craniata</taxon>
        <taxon>Vertebrata</taxon>
        <taxon>Euteleostomi</taxon>
        <taxon>Actinopterygii</taxon>
        <taxon>Neopterygii</taxon>
        <taxon>Teleostei</taxon>
        <taxon>Neoteleostei</taxon>
        <taxon>Acanthomorphata</taxon>
        <taxon>Ovalentaria</taxon>
        <taxon>Atherinomorphae</taxon>
        <taxon>Cyprinodontiformes</taxon>
        <taxon>Goodeidae</taxon>
        <taxon>Ilyodon</taxon>
    </lineage>
</organism>
<evidence type="ECO:0000313" key="2">
    <source>
        <dbReference type="EMBL" id="MEQ2254573.1"/>
    </source>
</evidence>
<feature type="region of interest" description="Disordered" evidence="1">
    <location>
        <begin position="88"/>
        <end position="112"/>
    </location>
</feature>
<protein>
    <submittedName>
        <fullName evidence="2">Uncharacterized protein</fullName>
    </submittedName>
</protein>
<dbReference type="Proteomes" id="UP001482620">
    <property type="component" value="Unassembled WGS sequence"/>
</dbReference>
<dbReference type="EMBL" id="JAHRIQ010104557">
    <property type="protein sequence ID" value="MEQ2254573.1"/>
    <property type="molecule type" value="Genomic_DNA"/>
</dbReference>